<dbReference type="EMBL" id="JAQQAF010000006">
    <property type="protein sequence ID" value="KAJ8478751.1"/>
    <property type="molecule type" value="Genomic_DNA"/>
</dbReference>
<accession>A0AAV8QJM3</accession>
<proteinExistence type="predicted"/>
<comment type="caution">
    <text evidence="1">The sequence shown here is derived from an EMBL/GenBank/DDBJ whole genome shotgun (WGS) entry which is preliminary data.</text>
</comment>
<sequence>MRSSRSEEASGLPVDLERAVGRGRPKDWKERDKSSLRLLFRASIDCTKKKVFWLQNLLHTRKKAVAFPWHILSHPVAA</sequence>
<organism evidence="1 2">
    <name type="scientific">Ensete ventricosum</name>
    <name type="common">Abyssinian banana</name>
    <name type="synonym">Musa ensete</name>
    <dbReference type="NCBI Taxonomy" id="4639"/>
    <lineage>
        <taxon>Eukaryota</taxon>
        <taxon>Viridiplantae</taxon>
        <taxon>Streptophyta</taxon>
        <taxon>Embryophyta</taxon>
        <taxon>Tracheophyta</taxon>
        <taxon>Spermatophyta</taxon>
        <taxon>Magnoliopsida</taxon>
        <taxon>Liliopsida</taxon>
        <taxon>Zingiberales</taxon>
        <taxon>Musaceae</taxon>
        <taxon>Ensete</taxon>
    </lineage>
</organism>
<protein>
    <submittedName>
        <fullName evidence="1">Uncharacterized protein</fullName>
    </submittedName>
</protein>
<dbReference type="AlphaFoldDB" id="A0AAV8QJM3"/>
<name>A0AAV8QJM3_ENSVE</name>
<dbReference type="Proteomes" id="UP001222027">
    <property type="component" value="Unassembled WGS sequence"/>
</dbReference>
<keyword evidence="2" id="KW-1185">Reference proteome</keyword>
<reference evidence="1 2" key="1">
    <citation type="submission" date="2022-12" db="EMBL/GenBank/DDBJ databases">
        <title>Chromosome-scale assembly of the Ensete ventricosum genome.</title>
        <authorList>
            <person name="Dussert Y."/>
            <person name="Stocks J."/>
            <person name="Wendawek A."/>
            <person name="Woldeyes F."/>
            <person name="Nichols R.A."/>
            <person name="Borrell J.S."/>
        </authorList>
    </citation>
    <scope>NUCLEOTIDE SEQUENCE [LARGE SCALE GENOMIC DNA]</scope>
    <source>
        <strain evidence="2">cv. Maze</strain>
        <tissue evidence="1">Seeds</tissue>
    </source>
</reference>
<gene>
    <name evidence="1" type="ORF">OPV22_022478</name>
</gene>
<evidence type="ECO:0000313" key="1">
    <source>
        <dbReference type="EMBL" id="KAJ8478751.1"/>
    </source>
</evidence>
<evidence type="ECO:0000313" key="2">
    <source>
        <dbReference type="Proteomes" id="UP001222027"/>
    </source>
</evidence>